<dbReference type="GO" id="GO:0008270">
    <property type="term" value="F:zinc ion binding"/>
    <property type="evidence" value="ECO:0007669"/>
    <property type="project" value="UniProtKB-KW"/>
</dbReference>
<keyword evidence="6" id="KW-0862">Zinc</keyword>
<name>A0A139APZ0_GONPJ</name>
<dbReference type="GO" id="GO:0000981">
    <property type="term" value="F:DNA-binding transcription factor activity, RNA polymerase II-specific"/>
    <property type="evidence" value="ECO:0007669"/>
    <property type="project" value="UniProtKB-ARBA"/>
</dbReference>
<dbReference type="Pfam" id="PF00096">
    <property type="entry name" value="zf-C2H2"/>
    <property type="match status" value="1"/>
</dbReference>
<comment type="subcellular location">
    <subcellularLocation>
        <location evidence="1">Nucleus</location>
    </subcellularLocation>
</comment>
<dbReference type="STRING" id="1344416.A0A139APZ0"/>
<dbReference type="FunFam" id="3.30.160.60:FF:000072">
    <property type="entry name" value="zinc finger protein 143 isoform X1"/>
    <property type="match status" value="1"/>
</dbReference>
<dbReference type="EMBL" id="KQ965740">
    <property type="protein sequence ID" value="KXS18810.1"/>
    <property type="molecule type" value="Genomic_DNA"/>
</dbReference>
<dbReference type="GO" id="GO:0045944">
    <property type="term" value="P:positive regulation of transcription by RNA polymerase II"/>
    <property type="evidence" value="ECO:0007669"/>
    <property type="project" value="TreeGrafter"/>
</dbReference>
<feature type="compositionally biased region" description="Low complexity" evidence="10">
    <location>
        <begin position="92"/>
        <end position="102"/>
    </location>
</feature>
<keyword evidence="5 9" id="KW-0863">Zinc-finger</keyword>
<keyword evidence="7" id="KW-0539">Nucleus</keyword>
<dbReference type="InterPro" id="IPR036236">
    <property type="entry name" value="Znf_C2H2_sf"/>
</dbReference>
<keyword evidence="13" id="KW-1185">Reference proteome</keyword>
<dbReference type="OrthoDB" id="6155966at2759"/>
<dbReference type="GO" id="GO:0005634">
    <property type="term" value="C:nucleus"/>
    <property type="evidence" value="ECO:0007669"/>
    <property type="project" value="UniProtKB-SubCell"/>
</dbReference>
<evidence type="ECO:0000256" key="3">
    <source>
        <dbReference type="ARBA" id="ARBA00022723"/>
    </source>
</evidence>
<dbReference type="PANTHER" id="PTHR47257:SF1">
    <property type="entry name" value="PH-RESPONSE TRANSCRIPTION FACTOR PACC_RIM101"/>
    <property type="match status" value="1"/>
</dbReference>
<dbReference type="Proteomes" id="UP000070544">
    <property type="component" value="Unassembled WGS sequence"/>
</dbReference>
<sequence length="191" mass="21419">MRCGHVFSDPESLYKHLTEDHIGRKTKGNLCLACFWKGCSHIGETFGKRDHVTSHLRIHVPLKPHVCELCKKAFKRPQDLRKHERSHVEQKGSSAGSNSSASPEHKGTLGSRSPVPRYASLPVKVKLDPDDEYVDPPRGARKAEKTNRVGGGPNRRPGQNTSKSSNRRNQDEDEGEYGRMDALPYGQQENK</sequence>
<feature type="compositionally biased region" description="Basic and acidic residues" evidence="10">
    <location>
        <begin position="78"/>
        <end position="90"/>
    </location>
</feature>
<feature type="region of interest" description="Disordered" evidence="10">
    <location>
        <begin position="78"/>
        <end position="191"/>
    </location>
</feature>
<accession>A0A139APZ0</accession>
<feature type="domain" description="C2H2-type" evidence="11">
    <location>
        <begin position="65"/>
        <end position="92"/>
    </location>
</feature>
<evidence type="ECO:0000256" key="10">
    <source>
        <dbReference type="SAM" id="MobiDB-lite"/>
    </source>
</evidence>
<evidence type="ECO:0000256" key="1">
    <source>
        <dbReference type="ARBA" id="ARBA00004123"/>
    </source>
</evidence>
<evidence type="ECO:0000313" key="13">
    <source>
        <dbReference type="Proteomes" id="UP000070544"/>
    </source>
</evidence>
<evidence type="ECO:0000256" key="5">
    <source>
        <dbReference type="ARBA" id="ARBA00022771"/>
    </source>
</evidence>
<feature type="domain" description="C2H2-type" evidence="11">
    <location>
        <begin position="37"/>
        <end position="64"/>
    </location>
</feature>
<evidence type="ECO:0000256" key="4">
    <source>
        <dbReference type="ARBA" id="ARBA00022737"/>
    </source>
</evidence>
<dbReference type="InterPro" id="IPR013087">
    <property type="entry name" value="Znf_C2H2_type"/>
</dbReference>
<proteinExistence type="inferred from homology"/>
<evidence type="ECO:0000256" key="6">
    <source>
        <dbReference type="ARBA" id="ARBA00022833"/>
    </source>
</evidence>
<dbReference type="PROSITE" id="PS00028">
    <property type="entry name" value="ZINC_FINGER_C2H2_1"/>
    <property type="match status" value="1"/>
</dbReference>
<evidence type="ECO:0000256" key="8">
    <source>
        <dbReference type="ARBA" id="ARBA00038089"/>
    </source>
</evidence>
<gene>
    <name evidence="12" type="ORF">M427DRAFT_95752</name>
</gene>
<dbReference type="PANTHER" id="PTHR47257">
    <property type="entry name" value="PH-RESPONSE TRANSCRIPTION FACTOR PACC/RIM101"/>
    <property type="match status" value="1"/>
</dbReference>
<keyword evidence="3" id="KW-0479">Metal-binding</keyword>
<keyword evidence="4" id="KW-0677">Repeat</keyword>
<dbReference type="GO" id="GO:0000978">
    <property type="term" value="F:RNA polymerase II cis-regulatory region sequence-specific DNA binding"/>
    <property type="evidence" value="ECO:0007669"/>
    <property type="project" value="UniProtKB-ARBA"/>
</dbReference>
<dbReference type="AlphaFoldDB" id="A0A139APZ0"/>
<evidence type="ECO:0000259" key="11">
    <source>
        <dbReference type="PROSITE" id="PS50157"/>
    </source>
</evidence>
<comment type="similarity">
    <text evidence="8">Belongs to the pacC/RIM101 family.</text>
</comment>
<organism evidence="12 13">
    <name type="scientific">Gonapodya prolifera (strain JEL478)</name>
    <name type="common">Monoblepharis prolifera</name>
    <dbReference type="NCBI Taxonomy" id="1344416"/>
    <lineage>
        <taxon>Eukaryota</taxon>
        <taxon>Fungi</taxon>
        <taxon>Fungi incertae sedis</taxon>
        <taxon>Chytridiomycota</taxon>
        <taxon>Chytridiomycota incertae sedis</taxon>
        <taxon>Monoblepharidomycetes</taxon>
        <taxon>Monoblepharidales</taxon>
        <taxon>Gonapodyaceae</taxon>
        <taxon>Gonapodya</taxon>
    </lineage>
</organism>
<evidence type="ECO:0000256" key="2">
    <source>
        <dbReference type="ARBA" id="ARBA00022491"/>
    </source>
</evidence>
<reference evidence="12 13" key="1">
    <citation type="journal article" date="2015" name="Genome Biol. Evol.">
        <title>Phylogenomic analyses indicate that early fungi evolved digesting cell walls of algal ancestors of land plants.</title>
        <authorList>
            <person name="Chang Y."/>
            <person name="Wang S."/>
            <person name="Sekimoto S."/>
            <person name="Aerts A.L."/>
            <person name="Choi C."/>
            <person name="Clum A."/>
            <person name="LaButti K.M."/>
            <person name="Lindquist E.A."/>
            <person name="Yee Ngan C."/>
            <person name="Ohm R.A."/>
            <person name="Salamov A.A."/>
            <person name="Grigoriev I.V."/>
            <person name="Spatafora J.W."/>
            <person name="Berbee M.L."/>
        </authorList>
    </citation>
    <scope>NUCLEOTIDE SEQUENCE [LARGE SCALE GENOMIC DNA]</scope>
    <source>
        <strain evidence="12 13">JEL478</strain>
    </source>
</reference>
<evidence type="ECO:0000256" key="7">
    <source>
        <dbReference type="ARBA" id="ARBA00023242"/>
    </source>
</evidence>
<evidence type="ECO:0000313" key="12">
    <source>
        <dbReference type="EMBL" id="KXS18810.1"/>
    </source>
</evidence>
<dbReference type="SUPFAM" id="SSF57667">
    <property type="entry name" value="beta-beta-alpha zinc fingers"/>
    <property type="match status" value="1"/>
</dbReference>
<evidence type="ECO:0000256" key="9">
    <source>
        <dbReference type="PROSITE-ProRule" id="PRU00042"/>
    </source>
</evidence>
<keyword evidence="2" id="KW-0678">Repressor</keyword>
<dbReference type="InterPro" id="IPR050806">
    <property type="entry name" value="pacC/RIM101"/>
</dbReference>
<dbReference type="SMART" id="SM00355">
    <property type="entry name" value="ZnF_C2H2"/>
    <property type="match status" value="3"/>
</dbReference>
<dbReference type="Gene3D" id="3.30.160.60">
    <property type="entry name" value="Classic Zinc Finger"/>
    <property type="match status" value="2"/>
</dbReference>
<dbReference type="PROSITE" id="PS50157">
    <property type="entry name" value="ZINC_FINGER_C2H2_2"/>
    <property type="match status" value="2"/>
</dbReference>
<protein>
    <recommendedName>
        <fullName evidence="11">C2H2-type domain-containing protein</fullName>
    </recommendedName>
</protein>